<evidence type="ECO:0000256" key="4">
    <source>
        <dbReference type="ARBA" id="ARBA00023143"/>
    </source>
</evidence>
<reference evidence="8 9" key="1">
    <citation type="journal article" date="2011" name="J. Bacteriol.">
        <title>Genome sequence of Methyloversatilis universalis FAM5T, a methylotrophic representative of the order Rhodocyclales.</title>
        <authorList>
            <person name="Kittichotirat W."/>
            <person name="Good N.M."/>
            <person name="Hall R."/>
            <person name="Bringel F."/>
            <person name="Lajus A."/>
            <person name="Medigue C."/>
            <person name="Smalley N.E."/>
            <person name="Beck D."/>
            <person name="Bumgarner R."/>
            <person name="Vuilleumier S."/>
            <person name="Kalyuzhnaya M.G."/>
        </authorList>
    </citation>
    <scope>NUCLEOTIDE SEQUENCE [LARGE SCALE GENOMIC DNA]</scope>
    <source>
        <strain evidence="9">ATCC BAA-1314 / JCM 13912 / FAM5</strain>
    </source>
</reference>
<feature type="domain" description="Flagellar basal body rod protein N-terminal" evidence="7">
    <location>
        <begin position="20"/>
        <end position="39"/>
    </location>
</feature>
<dbReference type="AlphaFoldDB" id="F5REC2"/>
<accession>F5REC2</accession>
<comment type="caution">
    <text evidence="8">The sequence shown here is derived from an EMBL/GenBank/DDBJ whole genome shotgun (WGS) entry which is preliminary data.</text>
</comment>
<evidence type="ECO:0000256" key="6">
    <source>
        <dbReference type="PIRNR" id="PIRNR002889"/>
    </source>
</evidence>
<dbReference type="PIRSF" id="PIRSF002889">
    <property type="entry name" value="Rod_FlgB"/>
    <property type="match status" value="1"/>
</dbReference>
<dbReference type="PANTHER" id="PTHR30435">
    <property type="entry name" value="FLAGELLAR PROTEIN"/>
    <property type="match status" value="1"/>
</dbReference>
<evidence type="ECO:0000256" key="5">
    <source>
        <dbReference type="ARBA" id="ARBA00024934"/>
    </source>
</evidence>
<comment type="subunit">
    <text evidence="6">The basal body constitutes a major portion of the flagellar organelle and consists of a number of rings mounted on a central rod.</text>
</comment>
<dbReference type="NCBIfam" id="TIGR01396">
    <property type="entry name" value="FlgB"/>
    <property type="match status" value="1"/>
</dbReference>
<dbReference type="eggNOG" id="COG1815">
    <property type="taxonomic scope" value="Bacteria"/>
</dbReference>
<organism evidence="8 9">
    <name type="scientific">Methyloversatilis universalis (strain ATCC BAA-1314 / DSM 25237 / JCM 13912 / CCUG 52030 / FAM5)</name>
    <dbReference type="NCBI Taxonomy" id="1000565"/>
    <lineage>
        <taxon>Bacteria</taxon>
        <taxon>Pseudomonadati</taxon>
        <taxon>Pseudomonadota</taxon>
        <taxon>Betaproteobacteria</taxon>
        <taxon>Nitrosomonadales</taxon>
        <taxon>Sterolibacteriaceae</taxon>
        <taxon>Methyloversatilis</taxon>
    </lineage>
</organism>
<evidence type="ECO:0000313" key="8">
    <source>
        <dbReference type="EMBL" id="EGK71253.1"/>
    </source>
</evidence>
<keyword evidence="4 6" id="KW-0975">Bacterial flagellum</keyword>
<name>F5REC2_METUF</name>
<dbReference type="GO" id="GO:0071978">
    <property type="term" value="P:bacterial-type flagellum-dependent swarming motility"/>
    <property type="evidence" value="ECO:0007669"/>
    <property type="project" value="TreeGrafter"/>
</dbReference>
<evidence type="ECO:0000313" key="9">
    <source>
        <dbReference type="Proteomes" id="UP000005019"/>
    </source>
</evidence>
<dbReference type="InterPro" id="IPR001444">
    <property type="entry name" value="Flag_bb_rod_N"/>
</dbReference>
<dbReference type="RefSeq" id="WP_008062435.1">
    <property type="nucleotide sequence ID" value="NZ_AFHG01000052.1"/>
</dbReference>
<proteinExistence type="inferred from homology"/>
<evidence type="ECO:0000259" key="7">
    <source>
        <dbReference type="Pfam" id="PF00460"/>
    </source>
</evidence>
<evidence type="ECO:0000256" key="2">
    <source>
        <dbReference type="ARBA" id="ARBA00009677"/>
    </source>
</evidence>
<dbReference type="GO" id="GO:0030694">
    <property type="term" value="C:bacterial-type flagellum basal body, rod"/>
    <property type="evidence" value="ECO:0007669"/>
    <property type="project" value="InterPro"/>
</dbReference>
<dbReference type="InterPro" id="IPR006300">
    <property type="entry name" value="FlgB"/>
</dbReference>
<keyword evidence="8" id="KW-0282">Flagellum</keyword>
<sequence>MPTPLDRLLDLPQAALGVRAARQQQLASNIANADTPHYKARDLDFKSALESAMGGKAGAGGPVELARTSSRHIDAKGNGGAFEQAMKYRTETQSSVDGNTVDMDIERSAFAENSVQYEALLTFISGRLRTMQQAVQGQ</sequence>
<dbReference type="Proteomes" id="UP000005019">
    <property type="component" value="Unassembled WGS sequence"/>
</dbReference>
<evidence type="ECO:0000256" key="1">
    <source>
        <dbReference type="ARBA" id="ARBA00004117"/>
    </source>
</evidence>
<keyword evidence="8" id="KW-0966">Cell projection</keyword>
<keyword evidence="8" id="KW-0969">Cilium</keyword>
<keyword evidence="9" id="KW-1185">Reference proteome</keyword>
<comment type="subcellular location">
    <subcellularLocation>
        <location evidence="1 6">Bacterial flagellum basal body</location>
    </subcellularLocation>
</comment>
<dbReference type="PANTHER" id="PTHR30435:SF12">
    <property type="entry name" value="FLAGELLAR BASAL BODY ROD PROTEIN FLGB"/>
    <property type="match status" value="1"/>
</dbReference>
<dbReference type="STRING" id="1000565.METUNv1_02641"/>
<dbReference type="EMBL" id="AFHG01000052">
    <property type="protein sequence ID" value="EGK71253.1"/>
    <property type="molecule type" value="Genomic_DNA"/>
</dbReference>
<comment type="similarity">
    <text evidence="2 6">Belongs to the flagella basal body rod proteins family.</text>
</comment>
<protein>
    <recommendedName>
        <fullName evidence="3 6">Flagellar basal body rod protein FlgB</fullName>
    </recommendedName>
</protein>
<dbReference type="OrthoDB" id="9788334at2"/>
<comment type="function">
    <text evidence="5 6">Structural component of flagellum, the bacterial motility apparatus. Part of the rod structure of flagellar basal body.</text>
</comment>
<evidence type="ECO:0000256" key="3">
    <source>
        <dbReference type="ARBA" id="ARBA00014376"/>
    </source>
</evidence>
<dbReference type="Pfam" id="PF00460">
    <property type="entry name" value="Flg_bb_rod"/>
    <property type="match status" value="1"/>
</dbReference>
<gene>
    <name evidence="8" type="ORF">METUNv1_02641</name>
</gene>